<accession>A0A9X0J7P2</accession>
<protein>
    <submittedName>
        <fullName evidence="1">Uncharacterized protein</fullName>
    </submittedName>
</protein>
<dbReference type="AlphaFoldDB" id="A0A9X0J7P2"/>
<comment type="caution">
    <text evidence="1">The sequence shown here is derived from an EMBL/GenBank/DDBJ whole genome shotgun (WGS) entry which is preliminary data.</text>
</comment>
<proteinExistence type="predicted"/>
<dbReference type="OrthoDB" id="2300474at2"/>
<dbReference type="EMBL" id="LSNG01000020">
    <property type="protein sequence ID" value="KXN76511.1"/>
    <property type="molecule type" value="Genomic_DNA"/>
</dbReference>
<evidence type="ECO:0000313" key="2">
    <source>
        <dbReference type="Proteomes" id="UP000070346"/>
    </source>
</evidence>
<evidence type="ECO:0000313" key="1">
    <source>
        <dbReference type="EMBL" id="KXN76511.1"/>
    </source>
</evidence>
<gene>
    <name evidence="1" type="ORF">AYJ53_03085</name>
</gene>
<dbReference type="Proteomes" id="UP000070346">
    <property type="component" value="Unassembled WGS sequence"/>
</dbReference>
<reference evidence="1 2" key="1">
    <citation type="submission" date="2016-02" db="EMBL/GenBank/DDBJ databases">
        <title>Complete Genome Sequences of Lactobacillus johnsonii Strain W1.</title>
        <authorList>
            <person name="Sun Y."/>
            <person name="Wu X."/>
        </authorList>
    </citation>
    <scope>NUCLEOTIDE SEQUENCE [LARGE SCALE GENOMIC DNA]</scope>
    <source>
        <strain evidence="1 2">W1</strain>
    </source>
</reference>
<organism evidence="1 2">
    <name type="scientific">Lactobacillus johnsonii</name>
    <dbReference type="NCBI Taxonomy" id="33959"/>
    <lineage>
        <taxon>Bacteria</taxon>
        <taxon>Bacillati</taxon>
        <taxon>Bacillota</taxon>
        <taxon>Bacilli</taxon>
        <taxon>Lactobacillales</taxon>
        <taxon>Lactobacillaceae</taxon>
        <taxon>Lactobacillus</taxon>
    </lineage>
</organism>
<dbReference type="RefSeq" id="WP_061400157.1">
    <property type="nucleotide sequence ID" value="NZ_LSNG01000020.1"/>
</dbReference>
<sequence>MMNQNESEKTLIQNLEEFATERGIDCVWLDTDPQYIPVSCPNDRVVFLNRNWMYRDKNSFALAYGIEAIIHRNSSVDDLNKYAQKLINEF</sequence>
<name>A0A9X0J7P2_LACJH</name>